<dbReference type="RefSeq" id="WP_139446479.1">
    <property type="nucleotide sequence ID" value="NZ_SMDR01000001.1"/>
</dbReference>
<dbReference type="OrthoDB" id="5956725at2"/>
<name>A0A5C4RVF5_9GAMM</name>
<organism evidence="1 2">
    <name type="scientific">Arenimonas terrae</name>
    <dbReference type="NCBI Taxonomy" id="2546226"/>
    <lineage>
        <taxon>Bacteria</taxon>
        <taxon>Pseudomonadati</taxon>
        <taxon>Pseudomonadota</taxon>
        <taxon>Gammaproteobacteria</taxon>
        <taxon>Lysobacterales</taxon>
        <taxon>Lysobacteraceae</taxon>
        <taxon>Arenimonas</taxon>
    </lineage>
</organism>
<comment type="caution">
    <text evidence="1">The sequence shown here is derived from an EMBL/GenBank/DDBJ whole genome shotgun (WGS) entry which is preliminary data.</text>
</comment>
<dbReference type="EMBL" id="SMDR01000001">
    <property type="protein sequence ID" value="TNJ35236.1"/>
    <property type="molecule type" value="Genomic_DNA"/>
</dbReference>
<accession>A0A5C4RVF5</accession>
<protein>
    <recommendedName>
        <fullName evidence="3">TonB C-terminal domain-containing protein</fullName>
    </recommendedName>
</protein>
<proteinExistence type="predicted"/>
<reference evidence="1 2" key="1">
    <citation type="submission" date="2019-03" db="EMBL/GenBank/DDBJ databases">
        <title>Arenimonas daejeonensis sp. nov., isolated from compost.</title>
        <authorList>
            <person name="Jeon C.O."/>
        </authorList>
    </citation>
    <scope>NUCLEOTIDE SEQUENCE [LARGE SCALE GENOMIC DNA]</scope>
    <source>
        <strain evidence="1 2">R29</strain>
    </source>
</reference>
<dbReference type="AlphaFoldDB" id="A0A5C4RVF5"/>
<keyword evidence="2" id="KW-1185">Reference proteome</keyword>
<gene>
    <name evidence="1" type="ORF">E1B00_05625</name>
</gene>
<dbReference type="Proteomes" id="UP000305760">
    <property type="component" value="Unassembled WGS sequence"/>
</dbReference>
<evidence type="ECO:0000313" key="1">
    <source>
        <dbReference type="EMBL" id="TNJ35236.1"/>
    </source>
</evidence>
<evidence type="ECO:0000313" key="2">
    <source>
        <dbReference type="Proteomes" id="UP000305760"/>
    </source>
</evidence>
<sequence length="120" mass="12938">MFQVILLAIQLASAAQSYDEAKALADANEASLPSETMSELMQAQGNFLRAALPQCARPGMDLSKFTVVFVLNADGSVAKTWRQGETPLARCVHALLPAATFKGTWKAPFYTSIELTLSES</sequence>
<evidence type="ECO:0008006" key="3">
    <source>
        <dbReference type="Google" id="ProtNLM"/>
    </source>
</evidence>